<evidence type="ECO:0000313" key="1">
    <source>
        <dbReference type="EMBL" id="OGK53470.1"/>
    </source>
</evidence>
<dbReference type="AlphaFoldDB" id="A0A1F7JCX4"/>
<dbReference type="Proteomes" id="UP000177418">
    <property type="component" value="Unassembled WGS sequence"/>
</dbReference>
<proteinExistence type="predicted"/>
<comment type="caution">
    <text evidence="1">The sequence shown here is derived from an EMBL/GenBank/DDBJ whole genome shotgun (WGS) entry which is preliminary data.</text>
</comment>
<protein>
    <submittedName>
        <fullName evidence="1">Uncharacterized protein</fullName>
    </submittedName>
</protein>
<accession>A0A1F7JCX4</accession>
<name>A0A1F7JCX4_9BACT</name>
<dbReference type="EMBL" id="MGAV01000019">
    <property type="protein sequence ID" value="OGK53470.1"/>
    <property type="molecule type" value="Genomic_DNA"/>
</dbReference>
<dbReference type="GO" id="GO:0004521">
    <property type="term" value="F:RNA endonuclease activity"/>
    <property type="evidence" value="ECO:0007669"/>
    <property type="project" value="InterPro"/>
</dbReference>
<reference evidence="1 2" key="1">
    <citation type="journal article" date="2016" name="Nat. Commun.">
        <title>Thousands of microbial genomes shed light on interconnected biogeochemical processes in an aquifer system.</title>
        <authorList>
            <person name="Anantharaman K."/>
            <person name="Brown C.T."/>
            <person name="Hug L.A."/>
            <person name="Sharon I."/>
            <person name="Castelle C.J."/>
            <person name="Probst A.J."/>
            <person name="Thomas B.C."/>
            <person name="Singh A."/>
            <person name="Wilkins M.J."/>
            <person name="Karaoz U."/>
            <person name="Brodie E.L."/>
            <person name="Williams K.H."/>
            <person name="Hubbard S.S."/>
            <person name="Banfield J.F."/>
        </authorList>
    </citation>
    <scope>NUCLEOTIDE SEQUENCE [LARGE SCALE GENOMIC DNA]</scope>
</reference>
<organism evidence="1 2">
    <name type="scientific">Candidatus Roizmanbacteria bacterium RIFCSPLOWO2_02_FULL_36_11</name>
    <dbReference type="NCBI Taxonomy" id="1802071"/>
    <lineage>
        <taxon>Bacteria</taxon>
        <taxon>Candidatus Roizmaniibacteriota</taxon>
    </lineage>
</organism>
<gene>
    <name evidence="1" type="ORF">A3H78_02965</name>
</gene>
<evidence type="ECO:0000313" key="2">
    <source>
        <dbReference type="Proteomes" id="UP000177418"/>
    </source>
</evidence>
<dbReference type="Gene3D" id="6.10.250.2650">
    <property type="match status" value="1"/>
</dbReference>
<sequence>MDIKKDSYLWRYLSKPQQDLIEQGQYLCNEVMSDGKYSFKDYSFLVFPFAKAYEGFLKQILLDVGFISHLDYISDHFRLGKVLSVNLVSKLQDRSVYKKIVDYSGIDLADQIWDTWKNCRNQVFHYFPHNLRSLSFNDAAKIIDQIMTTMTETVIRLKSDNIKSRLKQYSKPKSNVIARSVNDEAI</sequence>